<organism evidence="2 3">
    <name type="scientific">Lithohypha guttulata</name>
    <dbReference type="NCBI Taxonomy" id="1690604"/>
    <lineage>
        <taxon>Eukaryota</taxon>
        <taxon>Fungi</taxon>
        <taxon>Dikarya</taxon>
        <taxon>Ascomycota</taxon>
        <taxon>Pezizomycotina</taxon>
        <taxon>Eurotiomycetes</taxon>
        <taxon>Chaetothyriomycetidae</taxon>
        <taxon>Chaetothyriales</taxon>
        <taxon>Trichomeriaceae</taxon>
        <taxon>Lithohypha</taxon>
    </lineage>
</organism>
<sequence>MSAEVAQPGTVDPPADIDDGQIRLVDTTVAGSDENQQLTSTGSWRRLARIPTPHTVKEELSRRKYRSWRQDRFQGEDGITDEESIRQGRGDPSAPVIQAHPENEESQTVDFGGRPDTGDDAADMSNPQVPVSRRKDKKPESEIDILYENQRGSFFCGIPLYSHSSLLQFDPAAWVNREFRNSPVNITNAQVPDPSWMWVWKTWYVDMSGDVDEEGWQYSFMFGNKFAWHGTHPWFHSFVRRRRWLRKRVKRSEDIDRKDTLEAGHHLNSDYFTIHSRPRGRSPSEAGNPEAQLPRPVSYRSFPSIDEHSELKEPDDIGNIPSLFKALRRATIDREKVDAVRHFIDNGGDELFYLEEKMPEIMSQLVFQNTRRQILQYLKDKAEGAQQHRDEHDAEDRPEGPNEKRQIDNLLKAAEAANKEISGLEYWSDRKHVLQTADEVDDGQDPKELQSKNVLGEIKGISEKAETAAQIRVDRRLAQRTDKGKEPERHESPSSDGKTEMPVNDRDTLLVEDEDERKGESDGNAWKGQSAAPVNL</sequence>
<comment type="caution">
    <text evidence="2">The sequence shown here is derived from an EMBL/GenBank/DDBJ whole genome shotgun (WGS) entry which is preliminary data.</text>
</comment>
<gene>
    <name evidence="2" type="ORF">LTR24_005099</name>
</gene>
<evidence type="ECO:0000256" key="1">
    <source>
        <dbReference type="SAM" id="MobiDB-lite"/>
    </source>
</evidence>
<protein>
    <recommendedName>
        <fullName evidence="4">Peroxin/Ferlin domain-containing protein</fullName>
    </recommendedName>
</protein>
<reference evidence="2 3" key="1">
    <citation type="submission" date="2023-08" db="EMBL/GenBank/DDBJ databases">
        <title>Black Yeasts Isolated from many extreme environments.</title>
        <authorList>
            <person name="Coleine C."/>
            <person name="Stajich J.E."/>
            <person name="Selbmann L."/>
        </authorList>
    </citation>
    <scope>NUCLEOTIDE SEQUENCE [LARGE SCALE GENOMIC DNA]</scope>
    <source>
        <strain evidence="2 3">CCFEE 5885</strain>
    </source>
</reference>
<feature type="compositionally biased region" description="Polar residues" evidence="1">
    <location>
        <begin position="29"/>
        <end position="43"/>
    </location>
</feature>
<feature type="region of interest" description="Disordered" evidence="1">
    <location>
        <begin position="381"/>
        <end position="403"/>
    </location>
</feature>
<feature type="compositionally biased region" description="Basic and acidic residues" evidence="1">
    <location>
        <begin position="469"/>
        <end position="509"/>
    </location>
</feature>
<dbReference type="Proteomes" id="UP001345013">
    <property type="component" value="Unassembled WGS sequence"/>
</dbReference>
<feature type="region of interest" description="Disordered" evidence="1">
    <location>
        <begin position="1"/>
        <end position="139"/>
    </location>
</feature>
<accession>A0ABR0K9U6</accession>
<evidence type="ECO:0000313" key="3">
    <source>
        <dbReference type="Proteomes" id="UP001345013"/>
    </source>
</evidence>
<dbReference type="EMBL" id="JAVRRG010000056">
    <property type="protein sequence ID" value="KAK5092521.1"/>
    <property type="molecule type" value="Genomic_DNA"/>
</dbReference>
<feature type="region of interest" description="Disordered" evidence="1">
    <location>
        <begin position="469"/>
        <end position="536"/>
    </location>
</feature>
<proteinExistence type="predicted"/>
<feature type="compositionally biased region" description="Basic and acidic residues" evidence="1">
    <location>
        <begin position="55"/>
        <end position="75"/>
    </location>
</feature>
<name>A0ABR0K9U6_9EURO</name>
<keyword evidence="3" id="KW-1185">Reference proteome</keyword>
<evidence type="ECO:0008006" key="4">
    <source>
        <dbReference type="Google" id="ProtNLM"/>
    </source>
</evidence>
<evidence type="ECO:0000313" key="2">
    <source>
        <dbReference type="EMBL" id="KAK5092521.1"/>
    </source>
</evidence>
<feature type="region of interest" description="Disordered" evidence="1">
    <location>
        <begin position="272"/>
        <end position="299"/>
    </location>
</feature>